<dbReference type="Proteomes" id="UP000037685">
    <property type="component" value="Unassembled WGS sequence"/>
</dbReference>
<dbReference type="AlphaFoldDB" id="A0A0N0BM57"/>
<organism evidence="1 2">
    <name type="scientific">Thermus aquaticus</name>
    <dbReference type="NCBI Taxonomy" id="271"/>
    <lineage>
        <taxon>Bacteria</taxon>
        <taxon>Thermotogati</taxon>
        <taxon>Deinococcota</taxon>
        <taxon>Deinococci</taxon>
        <taxon>Thermales</taxon>
        <taxon>Thermaceae</taxon>
        <taxon>Thermus</taxon>
    </lineage>
</organism>
<gene>
    <name evidence="1" type="ORF">BVI061214_01747</name>
</gene>
<dbReference type="PATRIC" id="fig|271.14.peg.1818"/>
<dbReference type="EMBL" id="LHCI01000106">
    <property type="protein sequence ID" value="KOX90554.1"/>
    <property type="molecule type" value="Genomic_DNA"/>
</dbReference>
<evidence type="ECO:0000313" key="1">
    <source>
        <dbReference type="EMBL" id="KOX90554.1"/>
    </source>
</evidence>
<reference evidence="1 2" key="1">
    <citation type="submission" date="2015-07" db="EMBL/GenBank/DDBJ databases">
        <authorList>
            <person name="Noorani M."/>
        </authorList>
    </citation>
    <scope>NUCLEOTIDE SEQUENCE [LARGE SCALE GENOMIC DNA]</scope>
    <source>
        <strain evidence="2">ATCC 25104 / DSM 625 / JCM 10724 / NBRC 103206 / NCIMB 11243 / YT-1</strain>
    </source>
</reference>
<comment type="caution">
    <text evidence="1">The sequence shown here is derived from an EMBL/GenBank/DDBJ whole genome shotgun (WGS) entry which is preliminary data.</text>
</comment>
<evidence type="ECO:0000313" key="2">
    <source>
        <dbReference type="Proteomes" id="UP000037685"/>
    </source>
</evidence>
<proteinExistence type="predicted"/>
<sequence>MRLRVLVEYHPELEGEHEPYVARLLDYPELQGYGFTPGEAIQDALGFLEEYLGRPLRIIREEVQVDVA</sequence>
<dbReference type="RefSeq" id="WP_003045676.1">
    <property type="nucleotide sequence ID" value="NZ_LHCI01000106.1"/>
</dbReference>
<name>A0A0N0BM57_THEAQ</name>
<evidence type="ECO:0008006" key="3">
    <source>
        <dbReference type="Google" id="ProtNLM"/>
    </source>
</evidence>
<accession>A0A0N0BM57</accession>
<protein>
    <recommendedName>
        <fullName evidence="3">HicB-like antitoxin of toxin-antitoxin system domain-containing protein</fullName>
    </recommendedName>
</protein>